<name>A0A9N9P5A2_9GLOM</name>
<dbReference type="AlphaFoldDB" id="A0A9N9P5A2"/>
<feature type="non-terminal residue" evidence="1">
    <location>
        <position position="78"/>
    </location>
</feature>
<comment type="caution">
    <text evidence="1">The sequence shown here is derived from an EMBL/GenBank/DDBJ whole genome shotgun (WGS) entry which is preliminary data.</text>
</comment>
<proteinExistence type="predicted"/>
<accession>A0A9N9P5A2</accession>
<organism evidence="1 2">
    <name type="scientific">Racocetra fulgida</name>
    <dbReference type="NCBI Taxonomy" id="60492"/>
    <lineage>
        <taxon>Eukaryota</taxon>
        <taxon>Fungi</taxon>
        <taxon>Fungi incertae sedis</taxon>
        <taxon>Mucoromycota</taxon>
        <taxon>Glomeromycotina</taxon>
        <taxon>Glomeromycetes</taxon>
        <taxon>Diversisporales</taxon>
        <taxon>Gigasporaceae</taxon>
        <taxon>Racocetra</taxon>
    </lineage>
</organism>
<sequence length="78" mass="8552">TEFRVCVDGPDGVFNVNMNPDTLILGQNVTFYIFATVTGDAGDDGSLTVDFFDEDDGRLLRRKSFDLPSGIKANEAFN</sequence>
<reference evidence="1" key="1">
    <citation type="submission" date="2021-06" db="EMBL/GenBank/DDBJ databases">
        <authorList>
            <person name="Kallberg Y."/>
            <person name="Tangrot J."/>
            <person name="Rosling A."/>
        </authorList>
    </citation>
    <scope>NUCLEOTIDE SEQUENCE</scope>
    <source>
        <strain evidence="1">IN212</strain>
    </source>
</reference>
<dbReference type="Proteomes" id="UP000789396">
    <property type="component" value="Unassembled WGS sequence"/>
</dbReference>
<evidence type="ECO:0000313" key="1">
    <source>
        <dbReference type="EMBL" id="CAG8788737.1"/>
    </source>
</evidence>
<gene>
    <name evidence="1" type="ORF">RFULGI_LOCUS16531</name>
</gene>
<dbReference type="EMBL" id="CAJVPZ010059137">
    <property type="protein sequence ID" value="CAG8788737.1"/>
    <property type="molecule type" value="Genomic_DNA"/>
</dbReference>
<feature type="non-terminal residue" evidence="1">
    <location>
        <position position="1"/>
    </location>
</feature>
<protein>
    <submittedName>
        <fullName evidence="1">7255_t:CDS:1</fullName>
    </submittedName>
</protein>
<evidence type="ECO:0000313" key="2">
    <source>
        <dbReference type="Proteomes" id="UP000789396"/>
    </source>
</evidence>
<keyword evidence="2" id="KW-1185">Reference proteome</keyword>